<dbReference type="Proteomes" id="UP001058074">
    <property type="component" value="Unassembled WGS sequence"/>
</dbReference>
<sequence>MKFFNNLKMLYKLIIAFVIMIVFIGSVGFIGISNMKKINSNVSNLYNVDLIGVNDVGTIYANLQNIRADILQILDPKKSSQVSSLVDDIDKLQEKDKKLVEEYKTTITTTLDKEQFAQFEKLLGDYRTVRNQIIDKVKASDYDGANAIYPEVSKIREEMLTALDKERDLAMKMATNDYNSSEEIFHSSTITAVSIIVIAIIVAIILGTFISIVISMRLKDILAFSEAIGDGDLTRTINIDSNDEIGNVAKALNKSNDNIKILISEIMNGASDMSATSEELSATVEEVSSKMQVVNESVEQISRGVQDLSSTAEEVSASTEEISASTNELANRANDSKVAVIDIKQRAFDIKVKASKNIKEGTDVYNQNRSNILNAIEKAKVVEDVKIMADSIGNIAQQTNLLALNAAIEAARAGEQGKGFAVVADEVRKLAEGASQAVENIQSMVGEVKAAVNELSKSGQDVLDFMEKDVKPNYEFLLNTGIYYEKDSEFMNDIAEEISTSSEQMNDVIEQVSIAIQSVSATAEESAASSEEIVNSVNEVTFAIDEVAKSAQSQAELAQKLTDMVQQFKL</sequence>
<keyword evidence="2" id="KW-1185">Reference proteome</keyword>
<reference evidence="1" key="1">
    <citation type="journal article" date="2025" name="Int. J. Syst. Evol. Microbiol.">
        <title>Inconstantimicrobium mannanitabidum sp. nov., a novel member of the family Clostridiaceae isolated from anoxic soil under the treatment of reductive soil disinfestation.</title>
        <authorList>
            <person name="Ueki A."/>
            <person name="Tonouchi A."/>
            <person name="Honma S."/>
            <person name="Kaku N."/>
            <person name="Ueki K."/>
        </authorList>
    </citation>
    <scope>NUCLEOTIDE SEQUENCE</scope>
    <source>
        <strain evidence="1">TW13</strain>
    </source>
</reference>
<evidence type="ECO:0000313" key="1">
    <source>
        <dbReference type="EMBL" id="GKX68141.1"/>
    </source>
</evidence>
<protein>
    <submittedName>
        <fullName evidence="1">Methyl-accepting chemotaxis protein</fullName>
    </submittedName>
</protein>
<name>A0ACB5RGC3_9CLOT</name>
<organism evidence="1 2">
    <name type="scientific">Inconstantimicrobium mannanitabidum</name>
    <dbReference type="NCBI Taxonomy" id="1604901"/>
    <lineage>
        <taxon>Bacteria</taxon>
        <taxon>Bacillati</taxon>
        <taxon>Bacillota</taxon>
        <taxon>Clostridia</taxon>
        <taxon>Eubacteriales</taxon>
        <taxon>Clostridiaceae</taxon>
        <taxon>Inconstantimicrobium</taxon>
    </lineage>
</organism>
<gene>
    <name evidence="1" type="ORF">rsdtw13_33990</name>
</gene>
<comment type="caution">
    <text evidence="1">The sequence shown here is derived from an EMBL/GenBank/DDBJ whole genome shotgun (WGS) entry which is preliminary data.</text>
</comment>
<proteinExistence type="predicted"/>
<evidence type="ECO:0000313" key="2">
    <source>
        <dbReference type="Proteomes" id="UP001058074"/>
    </source>
</evidence>
<dbReference type="EMBL" id="BROD01000001">
    <property type="protein sequence ID" value="GKX68141.1"/>
    <property type="molecule type" value="Genomic_DNA"/>
</dbReference>
<accession>A0ACB5RGC3</accession>